<accession>A0AC34QHH6</accession>
<organism evidence="1 2">
    <name type="scientific">Panagrolaimus sp. JU765</name>
    <dbReference type="NCBI Taxonomy" id="591449"/>
    <lineage>
        <taxon>Eukaryota</taxon>
        <taxon>Metazoa</taxon>
        <taxon>Ecdysozoa</taxon>
        <taxon>Nematoda</taxon>
        <taxon>Chromadorea</taxon>
        <taxon>Rhabditida</taxon>
        <taxon>Tylenchina</taxon>
        <taxon>Panagrolaimomorpha</taxon>
        <taxon>Panagrolaimoidea</taxon>
        <taxon>Panagrolaimidae</taxon>
        <taxon>Panagrolaimus</taxon>
    </lineage>
</organism>
<reference evidence="2" key="1">
    <citation type="submission" date="2022-11" db="UniProtKB">
        <authorList>
            <consortium name="WormBaseParasite"/>
        </authorList>
    </citation>
    <scope>IDENTIFICATION</scope>
</reference>
<evidence type="ECO:0000313" key="1">
    <source>
        <dbReference type="Proteomes" id="UP000887576"/>
    </source>
</evidence>
<sequence length="148" mass="17063">MTQRLILFVFLSIYLSQILGNYVTALQKSENDLEIVDIPRYKLLSFNDLPELENVAELDKRNVEMNSETANERDIRSPLGTMRFGKRNPSVLGPMRFGKRSQNPLGTMRFGKRGPLGTMRFGKRVLDYELKKTPLGTMRFGKRNALDY</sequence>
<proteinExistence type="predicted"/>
<protein>
    <submittedName>
        <fullName evidence="2">Uncharacterized protein</fullName>
    </submittedName>
</protein>
<dbReference type="Proteomes" id="UP000887576">
    <property type="component" value="Unplaced"/>
</dbReference>
<evidence type="ECO:0000313" key="2">
    <source>
        <dbReference type="WBParaSite" id="JU765_v2.g16470.t1"/>
    </source>
</evidence>
<dbReference type="WBParaSite" id="JU765_v2.g16470.t1">
    <property type="protein sequence ID" value="JU765_v2.g16470.t1"/>
    <property type="gene ID" value="JU765_v2.g16470"/>
</dbReference>
<name>A0AC34QHH6_9BILA</name>